<evidence type="ECO:0000313" key="2">
    <source>
        <dbReference type="Proteomes" id="UP000249799"/>
    </source>
</evidence>
<evidence type="ECO:0000313" key="1">
    <source>
        <dbReference type="EMBL" id="AWV88200.1"/>
    </source>
</evidence>
<organism evidence="1 2">
    <name type="scientific">Bradymonas sediminis</name>
    <dbReference type="NCBI Taxonomy" id="1548548"/>
    <lineage>
        <taxon>Bacteria</taxon>
        <taxon>Deltaproteobacteria</taxon>
        <taxon>Bradymonadales</taxon>
        <taxon>Bradymonadaceae</taxon>
        <taxon>Bradymonas</taxon>
    </lineage>
</organism>
<accession>A0A2Z4FH31</accession>
<dbReference type="AlphaFoldDB" id="A0A2Z4FH31"/>
<proteinExistence type="predicted"/>
<keyword evidence="2" id="KW-1185">Reference proteome</keyword>
<sequence length="198" mass="21271">MRRLGLAFIALLITMVSLTIIGAAISQWMSAGLSLVSILGAAMSLVGFFLAGLMVRSALRRPEFTVSRADLLASPGARGILRVAQARAGQITVSEAALECRLSTEAARDILDAFYVEGVCEQKMTSAGQEVYLFADFADSPQADGEDLLNDEDEVAAEFDALLDEAQLDAAQFDDELLNEDLLSVDEAARQVAQRKQP</sequence>
<gene>
    <name evidence="1" type="ORF">DN745_02140</name>
</gene>
<name>A0A2Z4FH31_9DELT</name>
<dbReference type="Proteomes" id="UP000249799">
    <property type="component" value="Chromosome"/>
</dbReference>
<dbReference type="KEGG" id="bsed:DN745_02140"/>
<protein>
    <submittedName>
        <fullName evidence="1">Uncharacterized protein</fullName>
    </submittedName>
</protein>
<reference evidence="1 2" key="1">
    <citation type="submission" date="2018-06" db="EMBL/GenBank/DDBJ databases">
        <title>Lujinxingia sediminis gen. nov. sp. nov., a new facultative anaerobic member of the class Deltaproteobacteria, and proposal of Lujinxingaceae fam. nov.</title>
        <authorList>
            <person name="Guo L.-Y."/>
            <person name="Li C.-M."/>
            <person name="Wang S."/>
            <person name="Du Z.-J."/>
        </authorList>
    </citation>
    <scope>NUCLEOTIDE SEQUENCE [LARGE SCALE GENOMIC DNA]</scope>
    <source>
        <strain evidence="1 2">FA350</strain>
    </source>
</reference>
<dbReference type="EMBL" id="CP030032">
    <property type="protein sequence ID" value="AWV88200.1"/>
    <property type="molecule type" value="Genomic_DNA"/>
</dbReference>